<dbReference type="OrthoDB" id="2086126at2"/>
<feature type="compositionally biased region" description="Polar residues" evidence="1">
    <location>
        <begin position="20"/>
        <end position="44"/>
    </location>
</feature>
<gene>
    <name evidence="2" type="ORF">SAMN04489757_108122</name>
</gene>
<dbReference type="Proteomes" id="UP000198806">
    <property type="component" value="Unassembled WGS sequence"/>
</dbReference>
<reference evidence="2 3" key="1">
    <citation type="submission" date="2016-10" db="EMBL/GenBank/DDBJ databases">
        <authorList>
            <person name="de Groot N.N."/>
        </authorList>
    </citation>
    <scope>NUCLEOTIDE SEQUENCE [LARGE SCALE GENOMIC DNA]</scope>
    <source>
        <strain evidence="2 3">DSM 1283</strain>
    </source>
</reference>
<protein>
    <submittedName>
        <fullName evidence="2">Uncharacterized protein</fullName>
    </submittedName>
</protein>
<evidence type="ECO:0000313" key="3">
    <source>
        <dbReference type="Proteomes" id="UP000198806"/>
    </source>
</evidence>
<evidence type="ECO:0000256" key="1">
    <source>
        <dbReference type="SAM" id="MobiDB-lite"/>
    </source>
</evidence>
<accession>A0A1I5EA90</accession>
<feature type="region of interest" description="Disordered" evidence="1">
    <location>
        <begin position="20"/>
        <end position="45"/>
    </location>
</feature>
<dbReference type="EMBL" id="FOWD01000008">
    <property type="protein sequence ID" value="SFO08432.1"/>
    <property type="molecule type" value="Genomic_DNA"/>
</dbReference>
<organism evidence="2 3">
    <name type="scientific">Anaerocolumna aminovalerica</name>
    <dbReference type="NCBI Taxonomy" id="1527"/>
    <lineage>
        <taxon>Bacteria</taxon>
        <taxon>Bacillati</taxon>
        <taxon>Bacillota</taxon>
        <taxon>Clostridia</taxon>
        <taxon>Lachnospirales</taxon>
        <taxon>Lachnospiraceae</taxon>
        <taxon>Anaerocolumna</taxon>
    </lineage>
</organism>
<proteinExistence type="predicted"/>
<dbReference type="AlphaFoldDB" id="A0A1I5EA90"/>
<keyword evidence="3" id="KW-1185">Reference proteome</keyword>
<evidence type="ECO:0000313" key="2">
    <source>
        <dbReference type="EMBL" id="SFO08432.1"/>
    </source>
</evidence>
<name>A0A1I5EA90_9FIRM</name>
<dbReference type="STRING" id="1527.SAMN04489757_108122"/>
<dbReference type="RefSeq" id="WP_091685514.1">
    <property type="nucleotide sequence ID" value="NZ_BAABFM010000072.1"/>
</dbReference>
<sequence length="197" mass="22228">MLSINTDEIKNKQNTLSAINKYSSSAERNQVGNSSGRSKKTSISPKKDCLYISPEGIEMLQERKTNGNPFLIENKQNSLEKLLESYREQLEASNDGKDGFRDMAKLMEIARRIARGDKVPAKDEKKLMEFSPELYQIAKAAAMLHANKKHKKHKSMFDDEENNNIRNKLNSLEQENLVTAEGGKSDGAADVEVFTME</sequence>